<dbReference type="Pfam" id="PF13649">
    <property type="entry name" value="Methyltransf_25"/>
    <property type="match status" value="1"/>
</dbReference>
<feature type="domain" description="MPBQ/MBSQ family SAM-binding methyltransferase profile" evidence="3">
    <location>
        <begin position="68"/>
        <end position="369"/>
    </location>
</feature>
<reference evidence="4" key="1">
    <citation type="submission" date="2020-08" db="EMBL/GenBank/DDBJ databases">
        <title>Plant Genome Project.</title>
        <authorList>
            <person name="Zhang R.-G."/>
        </authorList>
    </citation>
    <scope>NUCLEOTIDE SEQUENCE</scope>
    <source>
        <strain evidence="4">WSP0</strain>
        <tissue evidence="4">Leaf</tissue>
    </source>
</reference>
<dbReference type="SUPFAM" id="SSF53335">
    <property type="entry name" value="S-adenosyl-L-methionine-dependent methyltransferases"/>
    <property type="match status" value="2"/>
</dbReference>
<gene>
    <name evidence="4" type="ORF">RHGRI_002914</name>
</gene>
<dbReference type="CDD" id="cd02440">
    <property type="entry name" value="AdoMet_MTases"/>
    <property type="match status" value="1"/>
</dbReference>
<dbReference type="PANTHER" id="PTHR44516:SF4">
    <property type="entry name" value="2-METHYL-6-PHYTYL-1,4-HYDROQUINONE METHYLTRANSFERASE, CHLOROPLASTIC"/>
    <property type="match status" value="1"/>
</dbReference>
<feature type="region of interest" description="SAM motif I" evidence="1">
    <location>
        <begin position="117"/>
        <end position="126"/>
    </location>
</feature>
<dbReference type="Gene3D" id="3.40.50.150">
    <property type="entry name" value="Vaccinia Virus protein VP39"/>
    <property type="match status" value="2"/>
</dbReference>
<dbReference type="GO" id="GO:0032259">
    <property type="term" value="P:methylation"/>
    <property type="evidence" value="ECO:0007669"/>
    <property type="project" value="UniProtKB-UniRule"/>
</dbReference>
<dbReference type="InterPro" id="IPR029063">
    <property type="entry name" value="SAM-dependent_MTases_sf"/>
</dbReference>
<organism evidence="4 5">
    <name type="scientific">Rhododendron griersonianum</name>
    <dbReference type="NCBI Taxonomy" id="479676"/>
    <lineage>
        <taxon>Eukaryota</taxon>
        <taxon>Viridiplantae</taxon>
        <taxon>Streptophyta</taxon>
        <taxon>Embryophyta</taxon>
        <taxon>Tracheophyta</taxon>
        <taxon>Spermatophyta</taxon>
        <taxon>Magnoliopsida</taxon>
        <taxon>eudicotyledons</taxon>
        <taxon>Gunneridae</taxon>
        <taxon>Pentapetalae</taxon>
        <taxon>asterids</taxon>
        <taxon>Ericales</taxon>
        <taxon>Ericaceae</taxon>
        <taxon>Ericoideae</taxon>
        <taxon>Rhodoreae</taxon>
        <taxon>Rhododendron</taxon>
    </lineage>
</organism>
<dbReference type="PANTHER" id="PTHR44516">
    <property type="entry name" value="2-METHYL-6-PHYTYL-1,4-HYDROQUINONE METHYLTRANSFERASE, CHLOROPLASTIC"/>
    <property type="match status" value="1"/>
</dbReference>
<dbReference type="AlphaFoldDB" id="A0AAV6LS18"/>
<comment type="caution">
    <text evidence="4">The sequence shown here is derived from an EMBL/GenBank/DDBJ whole genome shotgun (WGS) entry which is preliminary data.</text>
</comment>
<feature type="transmembrane region" description="Helical" evidence="2">
    <location>
        <begin position="398"/>
        <end position="421"/>
    </location>
</feature>
<dbReference type="InterPro" id="IPR041698">
    <property type="entry name" value="Methyltransf_25"/>
</dbReference>
<comment type="similarity">
    <text evidence="1">Belongs to the class I-like SAM-binding methyltransferase superfamily. MPBQ/MBSQ MT family.</text>
</comment>
<keyword evidence="2" id="KW-1133">Transmembrane helix</keyword>
<keyword evidence="2" id="KW-0472">Membrane</keyword>
<keyword evidence="1" id="KW-0808">Transferase</keyword>
<evidence type="ECO:0000313" key="5">
    <source>
        <dbReference type="Proteomes" id="UP000823749"/>
    </source>
</evidence>
<accession>A0AAV6LS18</accession>
<proteinExistence type="inferred from homology"/>
<name>A0AAV6LS18_9ERIC</name>
<dbReference type="PROSITE" id="PS51734">
    <property type="entry name" value="SAM_MPBQ_MSBQ_MT"/>
    <property type="match status" value="1"/>
</dbReference>
<keyword evidence="2" id="KW-0812">Transmembrane</keyword>
<dbReference type="EMBL" id="JACTNZ010000001">
    <property type="protein sequence ID" value="KAG5567530.1"/>
    <property type="molecule type" value="Genomic_DNA"/>
</dbReference>
<feature type="region of interest" description="SAM motif II" evidence="1">
    <location>
        <begin position="254"/>
        <end position="267"/>
    </location>
</feature>
<dbReference type="InterPro" id="IPR044649">
    <property type="entry name" value="MPBQ/MSBQ_MT"/>
</dbReference>
<keyword evidence="1" id="KW-0949">S-adenosyl-L-methionine</keyword>
<protein>
    <recommendedName>
        <fullName evidence="3">MPBQ/MBSQ family SAM-binding methyltransferase profile domain-containing protein</fullName>
    </recommendedName>
</protein>
<dbReference type="InterPro" id="IPR031164">
    <property type="entry name" value="SAM_MPBQ_MSBQ_MT"/>
</dbReference>
<dbReference type="GO" id="GO:0009820">
    <property type="term" value="P:alkaloid metabolic process"/>
    <property type="evidence" value="ECO:0007669"/>
    <property type="project" value="UniProtKB-KW"/>
</dbReference>
<dbReference type="GO" id="GO:0051741">
    <property type="term" value="F:2-methyl-6-phytyl-1,4-benzoquinone methyltransferase activity"/>
    <property type="evidence" value="ECO:0007669"/>
    <property type="project" value="InterPro"/>
</dbReference>
<feature type="region of interest" description="SAM motif III" evidence="1">
    <location>
        <begin position="295"/>
        <end position="308"/>
    </location>
</feature>
<keyword evidence="1" id="KW-0489">Methyltransferase</keyword>
<keyword evidence="5" id="KW-1185">Reference proteome</keyword>
<evidence type="ECO:0000256" key="1">
    <source>
        <dbReference type="PROSITE-ProRule" id="PRU01069"/>
    </source>
</evidence>
<dbReference type="Pfam" id="PF08241">
    <property type="entry name" value="Methyltransf_11"/>
    <property type="match status" value="1"/>
</dbReference>
<evidence type="ECO:0000313" key="4">
    <source>
        <dbReference type="EMBL" id="KAG5567530.1"/>
    </source>
</evidence>
<sequence>MASSMLIGADNLTLLKGSSPNQLRFIRPQYSHRTHFPQIITQTRAATRTKTLVPKCSISAARPVSQPRFIQHKKEAFWFYRFLSIAYDHVINPGHWTEDMRDDALKPADLSDRGLVVVDVGGGTGFTTLGIVKDVDAKNVTILDQSPHQLAKAKEKEPLTDCRIIEGDAEDLPFLSIVYDHVINPGHWTEDMRDDALEPADLSDRGLVVVDVGGGTGFTTLGIVEHVDAKNVTILDQSPHQLAKAKEKEPLKECKIIEGDAEDLPFDTGYADRYVSAGSIEYWPDPQRGIREAYRVLKLGGKACLIGPVYPTFWLSRFFADAWMLFPKEEEYIEWFQKAGFKDVQLKRIGPKWYRGVRRHGLIMGCSVTGVKPASGDSPLQLGPKAEDVSAPVNPLVFLLRFLLGATAGMYYVLVPIYMWLKDQFVPKGQPI</sequence>
<dbReference type="Proteomes" id="UP000823749">
    <property type="component" value="Chromosome 1"/>
</dbReference>
<dbReference type="InterPro" id="IPR013216">
    <property type="entry name" value="Methyltransf_11"/>
</dbReference>
<evidence type="ECO:0000259" key="3">
    <source>
        <dbReference type="PROSITE" id="PS51734"/>
    </source>
</evidence>
<evidence type="ECO:0000256" key="2">
    <source>
        <dbReference type="SAM" id="Phobius"/>
    </source>
</evidence>